<protein>
    <submittedName>
        <fullName evidence="2">Uncharacterized protein</fullName>
    </submittedName>
</protein>
<dbReference type="Proteomes" id="UP000643279">
    <property type="component" value="Unassembled WGS sequence"/>
</dbReference>
<feature type="transmembrane region" description="Helical" evidence="1">
    <location>
        <begin position="21"/>
        <end position="43"/>
    </location>
</feature>
<keyword evidence="1" id="KW-0472">Membrane</keyword>
<organism evidence="2 3">
    <name type="scientific">Arthrobacter liuii</name>
    <dbReference type="NCBI Taxonomy" id="1476996"/>
    <lineage>
        <taxon>Bacteria</taxon>
        <taxon>Bacillati</taxon>
        <taxon>Actinomycetota</taxon>
        <taxon>Actinomycetes</taxon>
        <taxon>Micrococcales</taxon>
        <taxon>Micrococcaceae</taxon>
        <taxon>Arthrobacter</taxon>
    </lineage>
</organism>
<dbReference type="EMBL" id="BMFW01000028">
    <property type="protein sequence ID" value="GGI00739.1"/>
    <property type="molecule type" value="Genomic_DNA"/>
</dbReference>
<gene>
    <name evidence="2" type="ORF">GCM10007170_38580</name>
</gene>
<evidence type="ECO:0000313" key="2">
    <source>
        <dbReference type="EMBL" id="GGI00739.1"/>
    </source>
</evidence>
<accession>A0ABQ2AX63</accession>
<comment type="caution">
    <text evidence="2">The sequence shown here is derived from an EMBL/GenBank/DDBJ whole genome shotgun (WGS) entry which is preliminary data.</text>
</comment>
<keyword evidence="1" id="KW-1133">Transmembrane helix</keyword>
<name>A0ABQ2AX63_9MICC</name>
<proteinExistence type="predicted"/>
<sequence length="343" mass="37035">MCVRTAVTVRNVQMSQALVRIAAGWLLGLMLAVAGVIVAINIVNNTVASPQQPVREYLDALKSGDGGRALGILRAAVPPSNAAMLDGPGLQTAASRVTNLAIGDPQERPGDQVMVPLEYTIDGSRLRTDFVLQKTGTEWLFFNTWAFVPSRLPTVDITVVNGNEADVNGVPVNMPNGRNSFAVFYPGEYEASLDGQYFSAPATRATVTSKDTPAAPLNLLTRATDKLKNDVAAKVREFLDGCAAEAVKEQKLQPDCPFYYTSNNRVQDGSIRWTVTEYPGVSVEPFGGRWVVAPLDGKAKVEALQQNSFTGAWYPLDAEVDFSFTTRLDVAGDTVKVTPMLSF</sequence>
<keyword evidence="1" id="KW-0812">Transmembrane</keyword>
<keyword evidence="3" id="KW-1185">Reference proteome</keyword>
<reference evidence="3" key="1">
    <citation type="journal article" date="2019" name="Int. J. Syst. Evol. Microbiol.">
        <title>The Global Catalogue of Microorganisms (GCM) 10K type strain sequencing project: providing services to taxonomists for standard genome sequencing and annotation.</title>
        <authorList>
            <consortium name="The Broad Institute Genomics Platform"/>
            <consortium name="The Broad Institute Genome Sequencing Center for Infectious Disease"/>
            <person name="Wu L."/>
            <person name="Ma J."/>
        </authorList>
    </citation>
    <scope>NUCLEOTIDE SEQUENCE [LARGE SCALE GENOMIC DNA]</scope>
    <source>
        <strain evidence="3">CGMCC 1.12778</strain>
    </source>
</reference>
<evidence type="ECO:0000256" key="1">
    <source>
        <dbReference type="SAM" id="Phobius"/>
    </source>
</evidence>
<evidence type="ECO:0000313" key="3">
    <source>
        <dbReference type="Proteomes" id="UP000643279"/>
    </source>
</evidence>